<accession>A0A6H5GN99</accession>
<dbReference type="Pfam" id="PF18701">
    <property type="entry name" value="DUF5641"/>
    <property type="match status" value="1"/>
</dbReference>
<name>A0A6H5GN99_9HEMI</name>
<dbReference type="PANTHER" id="PTHR47331">
    <property type="entry name" value="PHD-TYPE DOMAIN-CONTAINING PROTEIN"/>
    <property type="match status" value="1"/>
</dbReference>
<dbReference type="SUPFAM" id="SSF56672">
    <property type="entry name" value="DNA/RNA polymerases"/>
    <property type="match status" value="1"/>
</dbReference>
<dbReference type="Proteomes" id="UP000479000">
    <property type="component" value="Unassembled WGS sequence"/>
</dbReference>
<proteinExistence type="predicted"/>
<dbReference type="GO" id="GO:0003676">
    <property type="term" value="F:nucleic acid binding"/>
    <property type="evidence" value="ECO:0007669"/>
    <property type="project" value="InterPro"/>
</dbReference>
<organism evidence="3 4">
    <name type="scientific">Nesidiocoris tenuis</name>
    <dbReference type="NCBI Taxonomy" id="355587"/>
    <lineage>
        <taxon>Eukaryota</taxon>
        <taxon>Metazoa</taxon>
        <taxon>Ecdysozoa</taxon>
        <taxon>Arthropoda</taxon>
        <taxon>Hexapoda</taxon>
        <taxon>Insecta</taxon>
        <taxon>Pterygota</taxon>
        <taxon>Neoptera</taxon>
        <taxon>Paraneoptera</taxon>
        <taxon>Hemiptera</taxon>
        <taxon>Heteroptera</taxon>
        <taxon>Panheteroptera</taxon>
        <taxon>Cimicomorpha</taxon>
        <taxon>Miridae</taxon>
        <taxon>Dicyphina</taxon>
        <taxon>Nesidiocoris</taxon>
    </lineage>
</organism>
<dbReference type="InterPro" id="IPR043502">
    <property type="entry name" value="DNA/RNA_pol_sf"/>
</dbReference>
<dbReference type="Gene3D" id="3.30.420.10">
    <property type="entry name" value="Ribonuclease H-like superfamily/Ribonuclease H"/>
    <property type="match status" value="1"/>
</dbReference>
<dbReference type="OrthoDB" id="6626266at2759"/>
<dbReference type="AlphaFoldDB" id="A0A6H5GN99"/>
<feature type="region of interest" description="Disordered" evidence="1">
    <location>
        <begin position="1"/>
        <end position="43"/>
    </location>
</feature>
<feature type="compositionally biased region" description="Polar residues" evidence="1">
    <location>
        <begin position="33"/>
        <end position="43"/>
    </location>
</feature>
<evidence type="ECO:0000259" key="2">
    <source>
        <dbReference type="Pfam" id="PF18701"/>
    </source>
</evidence>
<dbReference type="PANTHER" id="PTHR47331:SF1">
    <property type="entry name" value="GAG-LIKE PROTEIN"/>
    <property type="match status" value="1"/>
</dbReference>
<dbReference type="SUPFAM" id="SSF53098">
    <property type="entry name" value="Ribonuclease H-like"/>
    <property type="match status" value="1"/>
</dbReference>
<gene>
    <name evidence="3" type="ORF">NTEN_LOCUS10007</name>
</gene>
<evidence type="ECO:0000256" key="1">
    <source>
        <dbReference type="SAM" id="MobiDB-lite"/>
    </source>
</evidence>
<dbReference type="GO" id="GO:0071897">
    <property type="term" value="P:DNA biosynthetic process"/>
    <property type="evidence" value="ECO:0007669"/>
    <property type="project" value="UniProtKB-ARBA"/>
</dbReference>
<dbReference type="EMBL" id="CADCXU010015093">
    <property type="protein sequence ID" value="CAB0004530.1"/>
    <property type="molecule type" value="Genomic_DNA"/>
</dbReference>
<feature type="domain" description="DUF5641" evidence="2">
    <location>
        <begin position="657"/>
        <end position="750"/>
    </location>
</feature>
<dbReference type="InterPro" id="IPR040676">
    <property type="entry name" value="DUF5641"/>
</dbReference>
<reference evidence="3 4" key="1">
    <citation type="submission" date="2020-02" db="EMBL/GenBank/DDBJ databases">
        <authorList>
            <person name="Ferguson B K."/>
        </authorList>
    </citation>
    <scope>NUCLEOTIDE SEQUENCE [LARGE SCALE GENOMIC DNA]</scope>
</reference>
<protein>
    <recommendedName>
        <fullName evidence="2">DUF5641 domain-containing protein</fullName>
    </recommendedName>
</protein>
<feature type="compositionally biased region" description="Basic residues" evidence="1">
    <location>
        <begin position="1"/>
        <end position="14"/>
    </location>
</feature>
<evidence type="ECO:0000313" key="4">
    <source>
        <dbReference type="Proteomes" id="UP000479000"/>
    </source>
</evidence>
<dbReference type="Gene3D" id="3.10.10.10">
    <property type="entry name" value="HIV Type 1 Reverse Transcriptase, subunit A, domain 1"/>
    <property type="match status" value="1"/>
</dbReference>
<dbReference type="InterPro" id="IPR043128">
    <property type="entry name" value="Rev_trsase/Diguanyl_cyclase"/>
</dbReference>
<keyword evidence="4" id="KW-1185">Reference proteome</keyword>
<evidence type="ECO:0000313" key="3">
    <source>
        <dbReference type="EMBL" id="CAB0004530.1"/>
    </source>
</evidence>
<dbReference type="Gene3D" id="3.30.70.270">
    <property type="match status" value="1"/>
</dbReference>
<dbReference type="InterPro" id="IPR012337">
    <property type="entry name" value="RNaseH-like_sf"/>
</dbReference>
<dbReference type="InterPro" id="IPR036397">
    <property type="entry name" value="RNaseH_sf"/>
</dbReference>
<sequence length="753" mass="84864">MSKIRKSARIKAKGTRSVPNSHNVSDDGKVTFVNKTNPLPHTSAQIGCEELNSKPGPSDLSSKSTSSLFDAAHEINRRIRRMEILSTRVQRYGRENTRAKPTAKALYSEFLEVVPPDGHQLANWMNAVTSPTIAENVALEYEAQYGILKDDINTFVYDIATGGDDVSNPTPEHPRKIEDDWKMYTRLLPSVPIFSGEPSDFLGFKSIFDLAVHERNLPAQVKLSGLKSKLSGRPLALIQHFERRLSKQPELYETYRKFMLDYLQSGHMEPTTLPNSGQITYYLPHHAVHRDNDPPEKIRVVFNASQKSSTGLSLNDILLPGPSLQLNIADVVTRFRSDRFVFTADVRQMFRQIEHIKSDRDMLRIIWRNSSDDPIQDYRLKTVTYGTASAPYLACRVLQELADEGRNSHPIASTLILTRTYVDDINGGGDTIPEALQARDELVDLLSSAQFELRVDYAGPFNVSIAGLRGNRTMKCYICLFVCFATKAVHIETATDLSTPAFLAAYRRFVSRRGLPSDVWSDNGTNFEGAANEFKRLQSLLKDDSHRNVFSNETSKNGTTWHFIPPSAPHFGGLWEAGVKAAKRLLKVTLRTLVPTLQEFITLTTQIESVLNSRPITAFSTSPDDMKVLTPGHFLVFRPLNAAPVDVTLTDRTALRSRWETCQHAFNCLWKRWQQEYLADQQKQTKWLTPGRAAKVGDVVILMEDNLPPLQWEVGRITELFPGPDGQSRVADVKTPRGIFRRTVRKLCPLPTQ</sequence>
<dbReference type="GO" id="GO:0042575">
    <property type="term" value="C:DNA polymerase complex"/>
    <property type="evidence" value="ECO:0007669"/>
    <property type="project" value="UniProtKB-ARBA"/>
</dbReference>